<dbReference type="PANTHER" id="PTHR12697">
    <property type="entry name" value="PBS LYASE HEAT-LIKE PROTEIN"/>
    <property type="match status" value="1"/>
</dbReference>
<proteinExistence type="predicted"/>
<dbReference type="PANTHER" id="PTHR12697:SF5">
    <property type="entry name" value="DEOXYHYPUSINE HYDROXYLASE"/>
    <property type="match status" value="1"/>
</dbReference>
<dbReference type="SMART" id="SM00567">
    <property type="entry name" value="EZ_HEAT"/>
    <property type="match status" value="2"/>
</dbReference>
<dbReference type="InterPro" id="IPR011989">
    <property type="entry name" value="ARM-like"/>
</dbReference>
<comment type="caution">
    <text evidence="1">The sequence shown here is derived from an EMBL/GenBank/DDBJ whole genome shotgun (WGS) entry which is preliminary data.</text>
</comment>
<evidence type="ECO:0000313" key="1">
    <source>
        <dbReference type="EMBL" id="CAD6492347.1"/>
    </source>
</evidence>
<dbReference type="InterPro" id="IPR004155">
    <property type="entry name" value="PBS_lyase_HEAT"/>
</dbReference>
<dbReference type="InterPro" id="IPR016024">
    <property type="entry name" value="ARM-type_fold"/>
</dbReference>
<dbReference type="EMBL" id="CAJHIO010000011">
    <property type="protein sequence ID" value="CAD6492347.1"/>
    <property type="molecule type" value="Genomic_DNA"/>
</dbReference>
<dbReference type="Pfam" id="PF13646">
    <property type="entry name" value="HEAT_2"/>
    <property type="match status" value="1"/>
</dbReference>
<organism evidence="1 2">
    <name type="scientific">Candidatus Argoarchaeum ethanivorans</name>
    <dbReference type="NCBI Taxonomy" id="2608793"/>
    <lineage>
        <taxon>Archaea</taxon>
        <taxon>Methanobacteriati</taxon>
        <taxon>Methanobacteriota</taxon>
        <taxon>Stenosarchaea group</taxon>
        <taxon>Methanomicrobia</taxon>
        <taxon>Methanosarcinales</taxon>
        <taxon>Methanosarcinales incertae sedis</taxon>
        <taxon>GOM Arc I cluster</taxon>
        <taxon>Candidatus Argoarchaeum</taxon>
    </lineage>
</organism>
<dbReference type="Gene3D" id="1.25.10.10">
    <property type="entry name" value="Leucine-rich Repeat Variant"/>
    <property type="match status" value="1"/>
</dbReference>
<reference evidence="1" key="1">
    <citation type="submission" date="2020-10" db="EMBL/GenBank/DDBJ databases">
        <authorList>
            <person name="Hahn C.J."/>
            <person name="Laso-Perez R."/>
            <person name="Vulcano F."/>
            <person name="Vaziourakis K.-M."/>
            <person name="Stokke R."/>
            <person name="Steen I.H."/>
            <person name="Teske A."/>
            <person name="Boetius A."/>
            <person name="Liebeke M."/>
            <person name="Amann R."/>
            <person name="Knittel K."/>
        </authorList>
    </citation>
    <scope>NUCLEOTIDE SEQUENCE</scope>
    <source>
        <strain evidence="1">Gfbio:e3339647-f889-4370-9287-4fb5cb688e4c:AG392O15_GoMArc1</strain>
    </source>
</reference>
<dbReference type="Proteomes" id="UP000610373">
    <property type="component" value="Unassembled WGS sequence"/>
</dbReference>
<dbReference type="GO" id="GO:0016491">
    <property type="term" value="F:oxidoreductase activity"/>
    <property type="evidence" value="ECO:0007669"/>
    <property type="project" value="TreeGrafter"/>
</dbReference>
<dbReference type="SUPFAM" id="SSF48371">
    <property type="entry name" value="ARM repeat"/>
    <property type="match status" value="1"/>
</dbReference>
<evidence type="ECO:0000313" key="2">
    <source>
        <dbReference type="Proteomes" id="UP000610373"/>
    </source>
</evidence>
<accession>A0A811TCU3</accession>
<name>A0A811TCU3_9EURY</name>
<gene>
    <name evidence="1" type="ORF">CHKLHMKO_00260</name>
</gene>
<protein>
    <submittedName>
        <fullName evidence="1">HEAT repeats</fullName>
    </submittedName>
</protein>
<sequence>MSLWKKLFGRKKAVEPLTVEPNVEELKEKNDVEGLINALEYRRESVKMDDVVVRSHAAMALGEIRGERAVEPLIKALQDKKWDISYLAIEALGNIADPRAIEPIKQCIIETDEEQIRGQGIIVLDEVFNLANAELKEIFLASKADEKAKKVSLGIITEDKEPRKKVEGVTFVKMEYRDEDMFGILCTYEVYTAKNKEQAREFIKTKSVNQKYYYIEVYVGDVNDPEVIIGVDINGTYEV</sequence>
<dbReference type="AlphaFoldDB" id="A0A811TCU3"/>